<dbReference type="PROSITE" id="PS50949">
    <property type="entry name" value="HTH_GNTR"/>
    <property type="match status" value="1"/>
</dbReference>
<dbReference type="AlphaFoldDB" id="A0A3A9JDS1"/>
<dbReference type="SUPFAM" id="SSF48008">
    <property type="entry name" value="GntR ligand-binding domain-like"/>
    <property type="match status" value="1"/>
</dbReference>
<dbReference type="EMBL" id="RFLX01000005">
    <property type="protein sequence ID" value="RMI25340.1"/>
    <property type="molecule type" value="Genomic_DNA"/>
</dbReference>
<dbReference type="GO" id="GO:0003700">
    <property type="term" value="F:DNA-binding transcription factor activity"/>
    <property type="evidence" value="ECO:0007669"/>
    <property type="project" value="InterPro"/>
</dbReference>
<dbReference type="EMBL" id="RAQU01000237">
    <property type="protein sequence ID" value="RKK01654.1"/>
    <property type="molecule type" value="Genomic_DNA"/>
</dbReference>
<dbReference type="SMART" id="SM00895">
    <property type="entry name" value="FCD"/>
    <property type="match status" value="1"/>
</dbReference>
<dbReference type="RefSeq" id="WP_120640672.1">
    <property type="nucleotide sequence ID" value="NZ_RAQU01000237.1"/>
</dbReference>
<dbReference type="OrthoDB" id="6087511at2"/>
<evidence type="ECO:0000313" key="7">
    <source>
        <dbReference type="EMBL" id="RMI25340.1"/>
    </source>
</evidence>
<evidence type="ECO:0000259" key="5">
    <source>
        <dbReference type="PROSITE" id="PS50949"/>
    </source>
</evidence>
<dbReference type="SUPFAM" id="SSF46785">
    <property type="entry name" value="Winged helix' DNA-binding domain"/>
    <property type="match status" value="1"/>
</dbReference>
<dbReference type="PANTHER" id="PTHR43537">
    <property type="entry name" value="TRANSCRIPTIONAL REGULATOR, GNTR FAMILY"/>
    <property type="match status" value="1"/>
</dbReference>
<dbReference type="SMART" id="SM00345">
    <property type="entry name" value="HTH_GNTR"/>
    <property type="match status" value="1"/>
</dbReference>
<dbReference type="Proteomes" id="UP000274097">
    <property type="component" value="Unassembled WGS sequence"/>
</dbReference>
<dbReference type="Gene3D" id="1.10.10.10">
    <property type="entry name" value="Winged helix-like DNA-binding domain superfamily/Winged helix DNA-binding domain"/>
    <property type="match status" value="1"/>
</dbReference>
<sequence>MAETPAVDPVRALETAIAQDIHTGQLLPGAWLKQIALQQRYGRSRGDVRRALDKLVAQRLVQQVRNFGYRVHGLDSARLEELQQVRQILEAAAAGTMIGRADAAMLARLRDLADAFAQAVEHRPVLEQHEANQAFHAALLELCPNAELVRLIRETRLRMPSAPMTQWSEPGWVEESARQHHAMVAALEAGDREAFCAVVRAHIRLPRPREAAAPPGRRRGSRAAAAD</sequence>
<dbReference type="Pfam" id="PF07729">
    <property type="entry name" value="FCD"/>
    <property type="match status" value="1"/>
</dbReference>
<dbReference type="Proteomes" id="UP000278036">
    <property type="component" value="Unassembled WGS sequence"/>
</dbReference>
<keyword evidence="3" id="KW-0804">Transcription</keyword>
<dbReference type="PANTHER" id="PTHR43537:SF5">
    <property type="entry name" value="UXU OPERON TRANSCRIPTIONAL REGULATOR"/>
    <property type="match status" value="1"/>
</dbReference>
<evidence type="ECO:0000256" key="1">
    <source>
        <dbReference type="ARBA" id="ARBA00023015"/>
    </source>
</evidence>
<dbReference type="Gene3D" id="1.20.120.530">
    <property type="entry name" value="GntR ligand-binding domain-like"/>
    <property type="match status" value="1"/>
</dbReference>
<name>A0A3A9JDS1_9PROT</name>
<keyword evidence="2" id="KW-0238">DNA-binding</keyword>
<protein>
    <submittedName>
        <fullName evidence="7">FCD domain-containing protein</fullName>
    </submittedName>
    <submittedName>
        <fullName evidence="6">GntR family transcriptional regulator</fullName>
    </submittedName>
</protein>
<keyword evidence="8" id="KW-1185">Reference proteome</keyword>
<dbReference type="InterPro" id="IPR036390">
    <property type="entry name" value="WH_DNA-bd_sf"/>
</dbReference>
<evidence type="ECO:0000256" key="2">
    <source>
        <dbReference type="ARBA" id="ARBA00023125"/>
    </source>
</evidence>
<dbReference type="GO" id="GO:0003677">
    <property type="term" value="F:DNA binding"/>
    <property type="evidence" value="ECO:0007669"/>
    <property type="project" value="UniProtKB-KW"/>
</dbReference>
<dbReference type="InterPro" id="IPR036388">
    <property type="entry name" value="WH-like_DNA-bd_sf"/>
</dbReference>
<feature type="domain" description="HTH gntR-type" evidence="5">
    <location>
        <begin position="7"/>
        <end position="74"/>
    </location>
</feature>
<dbReference type="InParanoid" id="A0A3A9JDS1"/>
<evidence type="ECO:0000313" key="6">
    <source>
        <dbReference type="EMBL" id="RKK01654.1"/>
    </source>
</evidence>
<comment type="caution">
    <text evidence="6">The sequence shown here is derived from an EMBL/GenBank/DDBJ whole genome shotgun (WGS) entry which is preliminary data.</text>
</comment>
<dbReference type="Pfam" id="PF00392">
    <property type="entry name" value="GntR"/>
    <property type="match status" value="1"/>
</dbReference>
<evidence type="ECO:0000256" key="3">
    <source>
        <dbReference type="ARBA" id="ARBA00023163"/>
    </source>
</evidence>
<gene>
    <name evidence="6" type="ORF">D6Z83_23865</name>
    <name evidence="7" type="ORF">EBE87_09345</name>
</gene>
<keyword evidence="1" id="KW-0805">Transcription regulation</keyword>
<evidence type="ECO:0000256" key="4">
    <source>
        <dbReference type="SAM" id="MobiDB-lite"/>
    </source>
</evidence>
<accession>A0A3A9JDS1</accession>
<dbReference type="InterPro" id="IPR011711">
    <property type="entry name" value="GntR_C"/>
</dbReference>
<organism evidence="6 9">
    <name type="scientific">Teichococcus wenyumeiae</name>
    <dbReference type="NCBI Taxonomy" id="2478470"/>
    <lineage>
        <taxon>Bacteria</taxon>
        <taxon>Pseudomonadati</taxon>
        <taxon>Pseudomonadota</taxon>
        <taxon>Alphaproteobacteria</taxon>
        <taxon>Acetobacterales</taxon>
        <taxon>Roseomonadaceae</taxon>
        <taxon>Roseomonas</taxon>
    </lineage>
</organism>
<dbReference type="InterPro" id="IPR008920">
    <property type="entry name" value="TF_FadR/GntR_C"/>
</dbReference>
<evidence type="ECO:0000313" key="8">
    <source>
        <dbReference type="Proteomes" id="UP000274097"/>
    </source>
</evidence>
<feature type="region of interest" description="Disordered" evidence="4">
    <location>
        <begin position="207"/>
        <end position="227"/>
    </location>
</feature>
<proteinExistence type="predicted"/>
<dbReference type="InterPro" id="IPR000524">
    <property type="entry name" value="Tscrpt_reg_HTH_GntR"/>
</dbReference>
<reference evidence="6 9" key="1">
    <citation type="submission" date="2018-09" db="EMBL/GenBank/DDBJ databases">
        <title>Roseomonas sp. nov., isolated from feces of Tibetan antelopes in the Qinghai-Tibet plateau, China.</title>
        <authorList>
            <person name="Tian Z."/>
        </authorList>
    </citation>
    <scope>NUCLEOTIDE SEQUENCE [LARGE SCALE GENOMIC DNA]</scope>
    <source>
        <strain evidence="7 8">Z23</strain>
        <strain evidence="6 9">Z24</strain>
    </source>
</reference>
<evidence type="ECO:0000313" key="9">
    <source>
        <dbReference type="Proteomes" id="UP000278036"/>
    </source>
</evidence>